<feature type="transmembrane region" description="Helical" evidence="1">
    <location>
        <begin position="16"/>
        <end position="36"/>
    </location>
</feature>
<protein>
    <submittedName>
        <fullName evidence="2">Uncharacterized protein</fullName>
    </submittedName>
</protein>
<evidence type="ECO:0000313" key="3">
    <source>
        <dbReference type="Proteomes" id="UP000019364"/>
    </source>
</evidence>
<keyword evidence="1" id="KW-1133">Transmembrane helix</keyword>
<sequence length="51" mass="5865">MFDVSTSFTLYRPNLALAWNLIALLIIGFAILNFSVNITHDKMRKHKDADQ</sequence>
<gene>
    <name evidence="2" type="ORF">JCM16418_5107</name>
</gene>
<organism evidence="2 3">
    <name type="scientific">Paenibacillus pini JCM 16418</name>
    <dbReference type="NCBI Taxonomy" id="1236976"/>
    <lineage>
        <taxon>Bacteria</taxon>
        <taxon>Bacillati</taxon>
        <taxon>Bacillota</taxon>
        <taxon>Bacilli</taxon>
        <taxon>Bacillales</taxon>
        <taxon>Paenibacillaceae</taxon>
        <taxon>Paenibacillus</taxon>
    </lineage>
</organism>
<name>W7YQN5_9BACL</name>
<dbReference type="STRING" id="1236976.JCM16418_5107"/>
<evidence type="ECO:0000313" key="2">
    <source>
        <dbReference type="EMBL" id="GAF10877.1"/>
    </source>
</evidence>
<keyword evidence="1" id="KW-0472">Membrane</keyword>
<keyword evidence="1" id="KW-0812">Transmembrane</keyword>
<comment type="caution">
    <text evidence="2">The sequence shown here is derived from an EMBL/GenBank/DDBJ whole genome shotgun (WGS) entry which is preliminary data.</text>
</comment>
<dbReference type="Proteomes" id="UP000019364">
    <property type="component" value="Unassembled WGS sequence"/>
</dbReference>
<reference evidence="2 3" key="1">
    <citation type="journal article" date="2014" name="Genome Announc.">
        <title>Draft Genome Sequence of Paenibacillus pini JCM 16418T, Isolated from the Rhizosphere of Pine Tree.</title>
        <authorList>
            <person name="Yuki M."/>
            <person name="Oshima K."/>
            <person name="Suda W."/>
            <person name="Oshida Y."/>
            <person name="Kitamura K."/>
            <person name="Iida Y."/>
            <person name="Hattori M."/>
            <person name="Ohkuma M."/>
        </authorList>
    </citation>
    <scope>NUCLEOTIDE SEQUENCE [LARGE SCALE GENOMIC DNA]</scope>
    <source>
        <strain evidence="2 3">JCM 16418</strain>
    </source>
</reference>
<dbReference type="AlphaFoldDB" id="W7YQN5"/>
<accession>W7YQN5</accession>
<proteinExistence type="predicted"/>
<evidence type="ECO:0000256" key="1">
    <source>
        <dbReference type="SAM" id="Phobius"/>
    </source>
</evidence>
<dbReference type="EMBL" id="BAVZ01000043">
    <property type="protein sequence ID" value="GAF10877.1"/>
    <property type="molecule type" value="Genomic_DNA"/>
</dbReference>
<keyword evidence="3" id="KW-1185">Reference proteome</keyword>